<dbReference type="EMBL" id="CAJNRE010017009">
    <property type="protein sequence ID" value="CAF2150434.1"/>
    <property type="molecule type" value="Genomic_DNA"/>
</dbReference>
<dbReference type="EMBL" id="CAJOBI010003464">
    <property type="protein sequence ID" value="CAF3969495.1"/>
    <property type="molecule type" value="Genomic_DNA"/>
</dbReference>
<proteinExistence type="predicted"/>
<name>A0A815FUY9_9BILA</name>
<dbReference type="EMBL" id="CAJOBH010003911">
    <property type="protein sequence ID" value="CAF3970920.1"/>
    <property type="molecule type" value="Genomic_DNA"/>
</dbReference>
<dbReference type="EMBL" id="CAJOBJ010002793">
    <property type="protein sequence ID" value="CAF3940705.1"/>
    <property type="molecule type" value="Genomic_DNA"/>
</dbReference>
<evidence type="ECO:0000313" key="8">
    <source>
        <dbReference type="Proteomes" id="UP000663855"/>
    </source>
</evidence>
<evidence type="ECO:0000313" key="4">
    <source>
        <dbReference type="EMBL" id="CAF2150434.1"/>
    </source>
</evidence>
<dbReference type="EMBL" id="CAJNOV010008539">
    <property type="protein sequence ID" value="CAF1326162.1"/>
    <property type="molecule type" value="Genomic_DNA"/>
</dbReference>
<reference evidence="3" key="1">
    <citation type="submission" date="2021-02" db="EMBL/GenBank/DDBJ databases">
        <authorList>
            <person name="Nowell W R."/>
        </authorList>
    </citation>
    <scope>NUCLEOTIDE SEQUENCE</scope>
</reference>
<dbReference type="Proteomes" id="UP000681720">
    <property type="component" value="Unassembled WGS sequence"/>
</dbReference>
<accession>A0A815FUY9</accession>
<dbReference type="Proteomes" id="UP000663834">
    <property type="component" value="Unassembled WGS sequence"/>
</dbReference>
<evidence type="ECO:0000313" key="7">
    <source>
        <dbReference type="EMBL" id="CAF3970920.1"/>
    </source>
</evidence>
<protein>
    <submittedName>
        <fullName evidence="3">Uncharacterized protein</fullName>
    </submittedName>
</protein>
<sequence>MSSGNYYNSKVNAERKRRAQRRKQANAVPFDICLSDGDDTDSDDMGDISGRISTDNVAVTTTSTHHSVCDYILDDDDDIKNDLKFVDNSSQLFSNRKRSVICSTKTITNFATTANLDKQNTMKLPKIMKSLLPQPNYLPTSLKTILKTFGRNSSFCTKYICERYGYDTINMKYGTRRCSNSKCLYYKQNLFSRCVIEIVTLDIRAGSHEIMKTNAKLFLKEKI</sequence>
<feature type="region of interest" description="Disordered" evidence="1">
    <location>
        <begin position="1"/>
        <end position="24"/>
    </location>
</feature>
<evidence type="ECO:0000256" key="1">
    <source>
        <dbReference type="SAM" id="MobiDB-lite"/>
    </source>
</evidence>
<dbReference type="OrthoDB" id="10064360at2759"/>
<gene>
    <name evidence="7" type="ORF">BYL167_LOCUS12073</name>
    <name evidence="3" type="ORF">CJN711_LOCUS18187</name>
    <name evidence="5" type="ORF">GIL414_LOCUS8566</name>
    <name evidence="2" type="ORF">KQP761_LOCUS3932</name>
    <name evidence="4" type="ORF">MBJ925_LOCUS31132</name>
    <name evidence="6" type="ORF">SMN809_LOCUS10247</name>
</gene>
<feature type="compositionally biased region" description="Polar residues" evidence="1">
    <location>
        <begin position="1"/>
        <end position="11"/>
    </location>
</feature>
<comment type="caution">
    <text evidence="3">The sequence shown here is derived from an EMBL/GenBank/DDBJ whole genome shotgun (WGS) entry which is preliminary data.</text>
</comment>
<evidence type="ECO:0000313" key="5">
    <source>
        <dbReference type="EMBL" id="CAF3940705.1"/>
    </source>
</evidence>
<dbReference type="Proteomes" id="UP000663824">
    <property type="component" value="Unassembled WGS sequence"/>
</dbReference>
<organism evidence="3 8">
    <name type="scientific">Rotaria magnacalcarata</name>
    <dbReference type="NCBI Taxonomy" id="392030"/>
    <lineage>
        <taxon>Eukaryota</taxon>
        <taxon>Metazoa</taxon>
        <taxon>Spiralia</taxon>
        <taxon>Gnathifera</taxon>
        <taxon>Rotifera</taxon>
        <taxon>Eurotatoria</taxon>
        <taxon>Bdelloidea</taxon>
        <taxon>Philodinida</taxon>
        <taxon>Philodinidae</taxon>
        <taxon>Rotaria</taxon>
    </lineage>
</organism>
<dbReference type="Proteomes" id="UP000663855">
    <property type="component" value="Unassembled WGS sequence"/>
</dbReference>
<dbReference type="Proteomes" id="UP000676336">
    <property type="component" value="Unassembled WGS sequence"/>
</dbReference>
<evidence type="ECO:0000313" key="3">
    <source>
        <dbReference type="EMBL" id="CAF1326162.1"/>
    </source>
</evidence>
<feature type="compositionally biased region" description="Basic residues" evidence="1">
    <location>
        <begin position="15"/>
        <end position="24"/>
    </location>
</feature>
<evidence type="ECO:0000313" key="2">
    <source>
        <dbReference type="EMBL" id="CAF1284104.1"/>
    </source>
</evidence>
<dbReference type="AlphaFoldDB" id="A0A815FUY9"/>
<dbReference type="Proteomes" id="UP000681967">
    <property type="component" value="Unassembled WGS sequence"/>
</dbReference>
<evidence type="ECO:0000313" key="6">
    <source>
        <dbReference type="EMBL" id="CAF3969495.1"/>
    </source>
</evidence>
<dbReference type="EMBL" id="CAJNOW010000598">
    <property type="protein sequence ID" value="CAF1284104.1"/>
    <property type="molecule type" value="Genomic_DNA"/>
</dbReference>